<name>A0A4R3LTP1_9HYPH</name>
<comment type="caution">
    <text evidence="3">The sequence shown here is derived from an EMBL/GenBank/DDBJ whole genome shotgun (WGS) entry which is preliminary data.</text>
</comment>
<feature type="region of interest" description="Disordered" evidence="1">
    <location>
        <begin position="112"/>
        <end position="159"/>
    </location>
</feature>
<proteinExistence type="predicted"/>
<dbReference type="RefSeq" id="WP_245499824.1">
    <property type="nucleotide sequence ID" value="NZ_SMAK01000017.1"/>
</dbReference>
<accession>A0A4R3LTP1</accession>
<evidence type="ECO:0000256" key="1">
    <source>
        <dbReference type="SAM" id="MobiDB-lite"/>
    </source>
</evidence>
<feature type="compositionally biased region" description="Basic and acidic residues" evidence="1">
    <location>
        <begin position="146"/>
        <end position="159"/>
    </location>
</feature>
<evidence type="ECO:0000313" key="3">
    <source>
        <dbReference type="EMBL" id="TCT03811.1"/>
    </source>
</evidence>
<sequence length="159" mass="17218">MTLFRAAQAALLLMIVAGTAAQAGGYGESNSIKALRALLQAKPDLWTALERAIAEARIDDNATVGAFEAHVNGIVRLVATSRDFESWSRGVVAEWGALPRFAGRRRLQGRGPGLLPVRRLGRHRPVREGCGRSHRRGRHPLSAGSGDRHRLGEAKVERG</sequence>
<evidence type="ECO:0000256" key="2">
    <source>
        <dbReference type="SAM" id="SignalP"/>
    </source>
</evidence>
<keyword evidence="4" id="KW-1185">Reference proteome</keyword>
<dbReference type="Proteomes" id="UP000295678">
    <property type="component" value="Unassembled WGS sequence"/>
</dbReference>
<reference evidence="3 4" key="1">
    <citation type="submission" date="2019-03" db="EMBL/GenBank/DDBJ databases">
        <title>Genomic Encyclopedia of Type Strains, Phase IV (KMG-IV): sequencing the most valuable type-strain genomes for metagenomic binning, comparative biology and taxonomic classification.</title>
        <authorList>
            <person name="Goeker M."/>
        </authorList>
    </citation>
    <scope>NUCLEOTIDE SEQUENCE [LARGE SCALE GENOMIC DNA]</scope>
    <source>
        <strain evidence="3 4">DSM 19345</strain>
    </source>
</reference>
<organism evidence="3 4">
    <name type="scientific">Tepidamorphus gemmatus</name>
    <dbReference type="NCBI Taxonomy" id="747076"/>
    <lineage>
        <taxon>Bacteria</taxon>
        <taxon>Pseudomonadati</taxon>
        <taxon>Pseudomonadota</taxon>
        <taxon>Alphaproteobacteria</taxon>
        <taxon>Hyphomicrobiales</taxon>
        <taxon>Tepidamorphaceae</taxon>
        <taxon>Tepidamorphus</taxon>
    </lineage>
</organism>
<gene>
    <name evidence="3" type="ORF">EDC22_1172</name>
</gene>
<feature type="chain" id="PRO_5020338426" evidence="2">
    <location>
        <begin position="24"/>
        <end position="159"/>
    </location>
</feature>
<keyword evidence="2" id="KW-0732">Signal</keyword>
<evidence type="ECO:0000313" key="4">
    <source>
        <dbReference type="Proteomes" id="UP000295678"/>
    </source>
</evidence>
<protein>
    <submittedName>
        <fullName evidence="3">Uncharacterized protein</fullName>
    </submittedName>
</protein>
<dbReference type="AlphaFoldDB" id="A0A4R3LTP1"/>
<dbReference type="EMBL" id="SMAK01000017">
    <property type="protein sequence ID" value="TCT03811.1"/>
    <property type="molecule type" value="Genomic_DNA"/>
</dbReference>
<feature type="signal peptide" evidence="2">
    <location>
        <begin position="1"/>
        <end position="23"/>
    </location>
</feature>